<gene>
    <name evidence="1" type="ORF">BDP27DRAFT_1449136</name>
</gene>
<proteinExistence type="predicted"/>
<protein>
    <submittedName>
        <fullName evidence="1">Uncharacterized protein</fullName>
    </submittedName>
</protein>
<dbReference type="EMBL" id="JADNRY010000075">
    <property type="protein sequence ID" value="KAF9067305.1"/>
    <property type="molecule type" value="Genomic_DNA"/>
</dbReference>
<evidence type="ECO:0000313" key="1">
    <source>
        <dbReference type="EMBL" id="KAF9067305.1"/>
    </source>
</evidence>
<dbReference type="AlphaFoldDB" id="A0A9P5U502"/>
<sequence>MHSDDQGSSTISDDNDGENKYIDMAAFLKSVDCFPIAKRALECLKLNQTLKFCPDPDRPWVMDPEDERLNSTSTIVSLAFEAAMSTYLYLRIMACERERYIQFGDIVFRISCEAETPQLEGVIGEVCKLLQSYNANGQSEFDEINDQANRLAERLKGLFKVELKDFPIDVLSLKKFNLLDPVRQ</sequence>
<reference evidence="1" key="1">
    <citation type="submission" date="2020-11" db="EMBL/GenBank/DDBJ databases">
        <authorList>
            <consortium name="DOE Joint Genome Institute"/>
            <person name="Ahrendt S."/>
            <person name="Riley R."/>
            <person name="Andreopoulos W."/>
            <person name="Labutti K."/>
            <person name="Pangilinan J."/>
            <person name="Ruiz-Duenas F.J."/>
            <person name="Barrasa J.M."/>
            <person name="Sanchez-Garcia M."/>
            <person name="Camarero S."/>
            <person name="Miyauchi S."/>
            <person name="Serrano A."/>
            <person name="Linde D."/>
            <person name="Babiker R."/>
            <person name="Drula E."/>
            <person name="Ayuso-Fernandez I."/>
            <person name="Pacheco R."/>
            <person name="Padilla G."/>
            <person name="Ferreira P."/>
            <person name="Barriuso J."/>
            <person name="Kellner H."/>
            <person name="Castanera R."/>
            <person name="Alfaro M."/>
            <person name="Ramirez L."/>
            <person name="Pisabarro A.G."/>
            <person name="Kuo A."/>
            <person name="Tritt A."/>
            <person name="Lipzen A."/>
            <person name="He G."/>
            <person name="Yan M."/>
            <person name="Ng V."/>
            <person name="Cullen D."/>
            <person name="Martin F."/>
            <person name="Rosso M.-N."/>
            <person name="Henrissat B."/>
            <person name="Hibbett D."/>
            <person name="Martinez A.T."/>
            <person name="Grigoriev I.V."/>
        </authorList>
    </citation>
    <scope>NUCLEOTIDE SEQUENCE</scope>
    <source>
        <strain evidence="1">AH 40177</strain>
    </source>
</reference>
<accession>A0A9P5U502</accession>
<dbReference type="Proteomes" id="UP000772434">
    <property type="component" value="Unassembled WGS sequence"/>
</dbReference>
<organism evidence="1 2">
    <name type="scientific">Rhodocollybia butyracea</name>
    <dbReference type="NCBI Taxonomy" id="206335"/>
    <lineage>
        <taxon>Eukaryota</taxon>
        <taxon>Fungi</taxon>
        <taxon>Dikarya</taxon>
        <taxon>Basidiomycota</taxon>
        <taxon>Agaricomycotina</taxon>
        <taxon>Agaricomycetes</taxon>
        <taxon>Agaricomycetidae</taxon>
        <taxon>Agaricales</taxon>
        <taxon>Marasmiineae</taxon>
        <taxon>Omphalotaceae</taxon>
        <taxon>Rhodocollybia</taxon>
    </lineage>
</organism>
<keyword evidence="2" id="KW-1185">Reference proteome</keyword>
<name>A0A9P5U502_9AGAR</name>
<comment type="caution">
    <text evidence="1">The sequence shown here is derived from an EMBL/GenBank/DDBJ whole genome shotgun (WGS) entry which is preliminary data.</text>
</comment>
<evidence type="ECO:0000313" key="2">
    <source>
        <dbReference type="Proteomes" id="UP000772434"/>
    </source>
</evidence>